<feature type="domain" description="PI-PLC Y-box" evidence="17">
    <location>
        <begin position="497"/>
        <end position="627"/>
    </location>
</feature>
<dbReference type="GO" id="GO:0005509">
    <property type="term" value="F:calcium ion binding"/>
    <property type="evidence" value="ECO:0007669"/>
    <property type="project" value="InterPro"/>
</dbReference>
<reference evidence="19" key="1">
    <citation type="journal article" date="2004" name="Nature">
        <title>Genome duplication in the teleost fish Tetraodon nigroviridis reveals the early vertebrate proto-karyotype.</title>
        <authorList>
            <person name="Jaillon O."/>
            <person name="Aury J.-M."/>
            <person name="Brunet F."/>
            <person name="Petit J.-L."/>
            <person name="Stange-Thomann N."/>
            <person name="Mauceli E."/>
            <person name="Bouneau L."/>
            <person name="Fischer C."/>
            <person name="Ozouf-Costaz C."/>
            <person name="Bernot A."/>
            <person name="Nicaud S."/>
            <person name="Jaffe D."/>
            <person name="Fisher S."/>
            <person name="Lutfalla G."/>
            <person name="Dossat C."/>
            <person name="Segurens B."/>
            <person name="Dasilva C."/>
            <person name="Salanoubat M."/>
            <person name="Levy M."/>
            <person name="Boudet N."/>
            <person name="Castellano S."/>
            <person name="Anthouard V."/>
            <person name="Jubin C."/>
            <person name="Castelli V."/>
            <person name="Katinka M."/>
            <person name="Vacherie B."/>
            <person name="Biemont C."/>
            <person name="Skalli Z."/>
            <person name="Cattolico L."/>
            <person name="Poulain J."/>
            <person name="De Berardinis V."/>
            <person name="Cruaud C."/>
            <person name="Duprat S."/>
            <person name="Brottier P."/>
            <person name="Coutanceau J.-P."/>
            <person name="Gouzy J."/>
            <person name="Parra G."/>
            <person name="Lardier G."/>
            <person name="Chapple C."/>
            <person name="McKernan K.J."/>
            <person name="McEwan P."/>
            <person name="Bosak S."/>
            <person name="Kellis M."/>
            <person name="Volff J.-N."/>
            <person name="Guigo R."/>
            <person name="Zody M.C."/>
            <person name="Mesirov J."/>
            <person name="Lindblad-Toh K."/>
            <person name="Birren B."/>
            <person name="Nusbaum C."/>
            <person name="Kahn D."/>
            <person name="Robinson-Rechavi M."/>
            <person name="Laudet V."/>
            <person name="Schachter V."/>
            <person name="Quetier F."/>
            <person name="Saurin W."/>
            <person name="Scarpelli C."/>
            <person name="Wincker P."/>
            <person name="Lander E.S."/>
            <person name="Weissenbach J."/>
            <person name="Roest Crollius H."/>
        </authorList>
    </citation>
    <scope>NUCLEOTIDE SEQUENCE [LARGE SCALE GENOMIC DNA]</scope>
</reference>
<evidence type="ECO:0000256" key="7">
    <source>
        <dbReference type="ARBA" id="ARBA00023098"/>
    </source>
</evidence>
<feature type="region of interest" description="Disordered" evidence="15">
    <location>
        <begin position="768"/>
        <end position="790"/>
    </location>
</feature>
<evidence type="ECO:0000256" key="12">
    <source>
        <dbReference type="PIRSR" id="PIRSR628391-3"/>
    </source>
</evidence>
<feature type="binding site" evidence="11">
    <location>
        <position position="553"/>
    </location>
    <ligand>
        <name>substrate</name>
    </ligand>
</feature>
<keyword evidence="2 12" id="KW-0479">Metal-binding</keyword>
<dbReference type="PROSITE" id="PS50008">
    <property type="entry name" value="PIPLC_Y_DOMAIN"/>
    <property type="match status" value="1"/>
</dbReference>
<evidence type="ECO:0000256" key="11">
    <source>
        <dbReference type="PIRSR" id="PIRSR628391-2"/>
    </source>
</evidence>
<dbReference type="PROSITE" id="PS00018">
    <property type="entry name" value="EF_HAND_1"/>
    <property type="match status" value="2"/>
</dbReference>
<evidence type="ECO:0000256" key="9">
    <source>
        <dbReference type="ARBA" id="ARBA00023674"/>
    </source>
</evidence>
<evidence type="ECO:0000256" key="13">
    <source>
        <dbReference type="PIRSR" id="PIRSR628391-4"/>
    </source>
</evidence>
<dbReference type="InterPro" id="IPR011993">
    <property type="entry name" value="PH-like_dom_sf"/>
</dbReference>
<feature type="binding site" evidence="12">
    <location>
        <position position="350"/>
    </location>
    <ligand>
        <name>Ca(2+)</name>
        <dbReference type="ChEBI" id="CHEBI:29108"/>
        <label>3</label>
        <note>catalytic</note>
    </ligand>
</feature>
<keyword evidence="6 14" id="KW-0442">Lipid degradation</keyword>
<dbReference type="PROSITE" id="PS50003">
    <property type="entry name" value="PH_DOMAIN"/>
    <property type="match status" value="1"/>
</dbReference>
<dbReference type="CDD" id="cd16217">
    <property type="entry name" value="EFh_PI-PLCdelta1"/>
    <property type="match status" value="1"/>
</dbReference>
<comment type="cofactor">
    <cofactor evidence="12">
        <name>Ca(2+)</name>
        <dbReference type="ChEBI" id="CHEBI:29108"/>
    </cofactor>
    <text evidence="12">Binds 3 Ca(2+) ions per subunit. Two of the Ca(2+) ions are bound to the C2 domain.</text>
</comment>
<comment type="caution">
    <text evidence="19">The sequence shown here is derived from an EMBL/GenBank/DDBJ whole genome shotgun (WGS) entry which is preliminary data.</text>
</comment>
<feature type="binding site" evidence="11">
    <location>
        <begin position="19"/>
        <end position="46"/>
    </location>
    <ligand>
        <name>substrate</name>
    </ligand>
</feature>
<evidence type="ECO:0000313" key="19">
    <source>
        <dbReference type="EMBL" id="CAF97686.1"/>
    </source>
</evidence>
<dbReference type="CDD" id="cd08593">
    <property type="entry name" value="PI-PLCc_delta"/>
    <property type="match status" value="1"/>
</dbReference>
<dbReference type="PANTHER" id="PTHR10336:SF199">
    <property type="entry name" value="PHOSPHOINOSITIDE PHOSPHOLIPASE C"/>
    <property type="match status" value="1"/>
</dbReference>
<evidence type="ECO:0000256" key="3">
    <source>
        <dbReference type="ARBA" id="ARBA00022737"/>
    </source>
</evidence>
<comment type="catalytic activity">
    <reaction evidence="9">
        <text>a 1,2-diacyl-sn-glycero-3-phospho-(1D-myo-inositol-4,5-bisphosphate) + H2O = 1D-myo-inositol 1,4,5-trisphosphate + a 1,2-diacyl-sn-glycerol + H(+)</text>
        <dbReference type="Rhea" id="RHEA:33179"/>
        <dbReference type="ChEBI" id="CHEBI:15377"/>
        <dbReference type="ChEBI" id="CHEBI:15378"/>
        <dbReference type="ChEBI" id="CHEBI:17815"/>
        <dbReference type="ChEBI" id="CHEBI:58456"/>
        <dbReference type="ChEBI" id="CHEBI:203600"/>
        <dbReference type="EC" id="3.1.4.11"/>
    </reaction>
    <physiologicalReaction direction="left-to-right" evidence="9">
        <dbReference type="Rhea" id="RHEA:33180"/>
    </physiologicalReaction>
</comment>
<dbReference type="SMART" id="SM00149">
    <property type="entry name" value="PLCYc"/>
    <property type="match status" value="1"/>
</dbReference>
<feature type="binding site" evidence="12">
    <location>
        <position position="321"/>
    </location>
    <ligand>
        <name>Ca(2+)</name>
        <dbReference type="ChEBI" id="CHEBI:29108"/>
        <label>3</label>
        <note>catalytic</note>
    </ligand>
</feature>
<dbReference type="Gene3D" id="3.20.20.190">
    <property type="entry name" value="Phosphatidylinositol (PI) phosphodiesterase"/>
    <property type="match status" value="1"/>
</dbReference>
<dbReference type="Pfam" id="PF14788">
    <property type="entry name" value="EF-hand_10"/>
    <property type="match status" value="1"/>
</dbReference>
<dbReference type="InterPro" id="IPR035892">
    <property type="entry name" value="C2_domain_sf"/>
</dbReference>
<keyword evidence="7 14" id="KW-0443">Lipid metabolism</keyword>
<feature type="binding site" evidence="12">
    <location>
        <position position="399"/>
    </location>
    <ligand>
        <name>Ca(2+)</name>
        <dbReference type="ChEBI" id="CHEBI:29108"/>
        <label>3</label>
        <note>catalytic</note>
    </ligand>
</feature>
<name>Q4SNU6_TETNG</name>
<evidence type="ECO:0000259" key="17">
    <source>
        <dbReference type="PROSITE" id="PS50008"/>
    </source>
</evidence>
<dbReference type="Gene3D" id="2.30.29.30">
    <property type="entry name" value="Pleckstrin-homology domain (PH domain)/Phosphotyrosine-binding domain (PTB)"/>
    <property type="match status" value="1"/>
</dbReference>
<dbReference type="InterPro" id="IPR018247">
    <property type="entry name" value="EF_Hand_1_Ca_BS"/>
</dbReference>
<keyword evidence="3" id="KW-0677">Repeat</keyword>
<feature type="glycosylation site" description="O-linked (GlcNAc) serine" evidence="13">
    <location>
        <position position="178"/>
    </location>
</feature>
<dbReference type="Pfam" id="PF00388">
    <property type="entry name" value="PI-PLC-X"/>
    <property type="match status" value="1"/>
</dbReference>
<dbReference type="CDD" id="cd13363">
    <property type="entry name" value="PH_PLC_delta"/>
    <property type="match status" value="1"/>
</dbReference>
<keyword evidence="8" id="KW-0807">Transducer</keyword>
<feature type="non-terminal residue" evidence="19">
    <location>
        <position position="1"/>
    </location>
</feature>
<evidence type="ECO:0000256" key="14">
    <source>
        <dbReference type="RuleBase" id="RU361133"/>
    </source>
</evidence>
<dbReference type="SUPFAM" id="SSF51695">
    <property type="entry name" value="PLC-like phosphodiesterases"/>
    <property type="match status" value="1"/>
</dbReference>
<dbReference type="PRINTS" id="PR00390">
    <property type="entry name" value="PHPHLIPASEC"/>
</dbReference>
<dbReference type="InterPro" id="IPR017946">
    <property type="entry name" value="PLC-like_Pdiesterase_TIM-brl"/>
</dbReference>
<dbReference type="InterPro" id="IPR039504">
    <property type="entry name" value="PLC-delta3_EF-hand"/>
</dbReference>
<dbReference type="InterPro" id="IPR000909">
    <property type="entry name" value="PLipase_C_PInositol-sp_X_dom"/>
</dbReference>
<dbReference type="KEGG" id="tng:GSTEN00015123G001"/>
<dbReference type="InterPro" id="IPR001849">
    <property type="entry name" value="PH_domain"/>
</dbReference>
<protein>
    <recommendedName>
        <fullName evidence="1 14">Phosphoinositide phospholipase C</fullName>
        <ecNumber evidence="1 14">3.1.4.11</ecNumber>
    </recommendedName>
</protein>
<organism evidence="19">
    <name type="scientific">Tetraodon nigroviridis</name>
    <name type="common">Spotted green pufferfish</name>
    <name type="synonym">Chelonodon nigroviridis</name>
    <dbReference type="NCBI Taxonomy" id="99883"/>
    <lineage>
        <taxon>Eukaryota</taxon>
        <taxon>Metazoa</taxon>
        <taxon>Chordata</taxon>
        <taxon>Craniata</taxon>
        <taxon>Vertebrata</taxon>
        <taxon>Euteleostomi</taxon>
        <taxon>Actinopterygii</taxon>
        <taxon>Neopterygii</taxon>
        <taxon>Teleostei</taxon>
        <taxon>Neoteleostei</taxon>
        <taxon>Acanthomorphata</taxon>
        <taxon>Eupercaria</taxon>
        <taxon>Tetraodontiformes</taxon>
        <taxon>Tetradontoidea</taxon>
        <taxon>Tetraodontidae</taxon>
        <taxon>Tetraodon</taxon>
    </lineage>
</organism>
<feature type="binding site" evidence="12">
    <location>
        <position position="684"/>
    </location>
    <ligand>
        <name>Ca(2+)</name>
        <dbReference type="ChEBI" id="CHEBI:29108"/>
        <label>4</label>
    </ligand>
</feature>
<feature type="binding site" evidence="12">
    <location>
        <position position="708"/>
    </location>
    <ligand>
        <name>Ca(2+)</name>
        <dbReference type="ChEBI" id="CHEBI:29108"/>
        <label>4</label>
    </ligand>
</feature>
<dbReference type="Gene3D" id="1.10.238.10">
    <property type="entry name" value="EF-hand"/>
    <property type="match status" value="2"/>
</dbReference>
<dbReference type="Gene3D" id="2.60.40.150">
    <property type="entry name" value="C2 domain"/>
    <property type="match status" value="1"/>
</dbReference>
<dbReference type="PROSITE" id="PS50222">
    <property type="entry name" value="EF_HAND_2"/>
    <property type="match status" value="1"/>
</dbReference>
<evidence type="ECO:0000256" key="8">
    <source>
        <dbReference type="ARBA" id="ARBA00023224"/>
    </source>
</evidence>
<feature type="active site" evidence="10">
    <location>
        <position position="320"/>
    </location>
</feature>
<dbReference type="SUPFAM" id="SSF49562">
    <property type="entry name" value="C2 domain (Calcium/lipid-binding domain, CaLB)"/>
    <property type="match status" value="1"/>
</dbReference>
<evidence type="ECO:0000256" key="4">
    <source>
        <dbReference type="ARBA" id="ARBA00022801"/>
    </source>
</evidence>
<dbReference type="Pfam" id="PF00387">
    <property type="entry name" value="PI-PLC-Y"/>
    <property type="match status" value="1"/>
</dbReference>
<feature type="domain" description="EF-hand" evidence="18">
    <location>
        <begin position="127"/>
        <end position="162"/>
    </location>
</feature>
<feature type="binding site" evidence="12">
    <location>
        <position position="352"/>
    </location>
    <ligand>
        <name>Ca(2+)</name>
        <dbReference type="ChEBI" id="CHEBI:29108"/>
        <label>3</label>
        <note>catalytic</note>
    </ligand>
</feature>
<proteinExistence type="predicted"/>
<dbReference type="EMBL" id="CAAE01014542">
    <property type="protein sequence ID" value="CAF97686.1"/>
    <property type="molecule type" value="Genomic_DNA"/>
</dbReference>
<dbReference type="InterPro" id="IPR002048">
    <property type="entry name" value="EF_hand_dom"/>
</dbReference>
<reference evidence="19" key="2">
    <citation type="submission" date="2004-02" db="EMBL/GenBank/DDBJ databases">
        <authorList>
            <consortium name="Genoscope"/>
            <consortium name="Whitehead Institute Centre for Genome Research"/>
        </authorList>
    </citation>
    <scope>NUCLEOTIDE SEQUENCE</scope>
</reference>
<dbReference type="GO" id="GO:0016042">
    <property type="term" value="P:lipid catabolic process"/>
    <property type="evidence" value="ECO:0007669"/>
    <property type="project" value="UniProtKB-KW"/>
</dbReference>
<gene>
    <name evidence="19" type="ORF">GSTENG00015123001</name>
</gene>
<dbReference type="SUPFAM" id="SSF47473">
    <property type="entry name" value="EF-hand"/>
    <property type="match status" value="1"/>
</dbReference>
<feature type="domain" description="PH" evidence="16">
    <location>
        <begin position="9"/>
        <end position="117"/>
    </location>
</feature>
<dbReference type="FunFam" id="2.30.29.30:FF:000088">
    <property type="entry name" value="Phosphoinositide phospholipase C"/>
    <property type="match status" value="1"/>
</dbReference>
<dbReference type="FunFam" id="3.20.20.190:FF:000022">
    <property type="entry name" value="Phosphoinositide phospholipase C"/>
    <property type="match status" value="1"/>
</dbReference>
<keyword evidence="4 14" id="KW-0378">Hydrolase</keyword>
<dbReference type="InterPro" id="IPR001711">
    <property type="entry name" value="PLipase_C_Pinositol-sp_Y"/>
</dbReference>
<dbReference type="SMART" id="SM00233">
    <property type="entry name" value="PH"/>
    <property type="match status" value="1"/>
</dbReference>
<dbReference type="InterPro" id="IPR046975">
    <property type="entry name" value="PLC-delta1_EF"/>
</dbReference>
<dbReference type="AlphaFoldDB" id="Q4SNU6"/>
<evidence type="ECO:0000259" key="18">
    <source>
        <dbReference type="PROSITE" id="PS50222"/>
    </source>
</evidence>
<feature type="active site" evidence="10">
    <location>
        <position position="365"/>
    </location>
</feature>
<feature type="binding site" evidence="11">
    <location>
        <position position="526"/>
    </location>
    <ligand>
        <name>substrate</name>
    </ligand>
</feature>
<dbReference type="OrthoDB" id="269822at2759"/>
<evidence type="ECO:0000256" key="5">
    <source>
        <dbReference type="ARBA" id="ARBA00022837"/>
    </source>
</evidence>
<feature type="binding site" evidence="12">
    <location>
        <position position="682"/>
    </location>
    <ligand>
        <name>Ca(2+)</name>
        <dbReference type="ChEBI" id="CHEBI:29108"/>
        <label>4</label>
    </ligand>
</feature>
<dbReference type="SUPFAM" id="SSF50729">
    <property type="entry name" value="PH domain-like"/>
    <property type="match status" value="1"/>
</dbReference>
<accession>Q4SNU6</accession>
<evidence type="ECO:0000256" key="10">
    <source>
        <dbReference type="PIRSR" id="PIRSR628391-1"/>
    </source>
</evidence>
<feature type="binding site" evidence="11">
    <location>
        <position position="448"/>
    </location>
    <ligand>
        <name>substrate</name>
    </ligand>
</feature>
<dbReference type="PANTHER" id="PTHR10336">
    <property type="entry name" value="PHOSPHOINOSITIDE-SPECIFIC PHOSPHOLIPASE C FAMILY PROTEIN"/>
    <property type="match status" value="1"/>
</dbReference>
<dbReference type="EC" id="3.1.4.11" evidence="1 14"/>
<feature type="region of interest" description="Disordered" evidence="15">
    <location>
        <begin position="463"/>
        <end position="487"/>
    </location>
</feature>
<evidence type="ECO:0000256" key="15">
    <source>
        <dbReference type="SAM" id="MobiDB-lite"/>
    </source>
</evidence>
<dbReference type="GO" id="GO:0035556">
    <property type="term" value="P:intracellular signal transduction"/>
    <property type="evidence" value="ECO:0007669"/>
    <property type="project" value="InterPro"/>
</dbReference>
<dbReference type="GO" id="GO:0004435">
    <property type="term" value="F:phosphatidylinositol-4,5-bisphosphate phospholipase C activity"/>
    <property type="evidence" value="ECO:0007669"/>
    <property type="project" value="UniProtKB-EC"/>
</dbReference>
<dbReference type="GO" id="GO:0005886">
    <property type="term" value="C:plasma membrane"/>
    <property type="evidence" value="ECO:0007669"/>
    <property type="project" value="TreeGrafter"/>
</dbReference>
<dbReference type="InterPro" id="IPR011992">
    <property type="entry name" value="EF-hand-dom_pair"/>
</dbReference>
<dbReference type="InterPro" id="IPR001192">
    <property type="entry name" value="PI-PLC_fam"/>
</dbReference>
<feature type="compositionally biased region" description="Acidic residues" evidence="15">
    <location>
        <begin position="469"/>
        <end position="483"/>
    </location>
</feature>
<feature type="binding site" evidence="11">
    <location>
        <position position="450"/>
    </location>
    <ligand>
        <name>substrate</name>
    </ligand>
</feature>
<sequence>GMEGDLDLDFLLKGSDLLKVRSRNWKKTRYFKLQEDCKTMWLESKKLIKSNQTFSLDDISAVRVGRQTEGLRKSTEEQVEDRCFSIVFKGRRKNLDLIAGSDEEARRWVSSLQKLVSNLNNLSRKQKTEHWILSCLRKADKNKDDKLTQSEMKNFLRLINIEVDDIYAEMLFQKCDKSKSGYLAGEEIEHFYDLLTHREEINVIYGAYARTTGFMSPENLVEFLMKEQREKATLADANSIIKNFEPDENGESSFFYPLLSGPDPDSRLRVPTVKEKQLLSKDGFLLYLHHPETMILNAEHKEVYQDMSRPLSHYFISSSHNTYLMEDQLKGPSSTEAYVRALQKGCRCVELDCWDGSDNEPVIYHGYTLTSQILFKDAVKAIKDYAFQASDYPVILSLENHCSVKQQQVMAHHLSSILGSALVTSPLGDTMPTDFPSPEELRGRFLIKGKRLNKLEAIFTQEAAGTEPDVTEEEESGEEDEDERKEKKKKLKLAKELSDMVIYCKSVHFSGFEDARKNLSFYEMSSFKEGKAVKLAEESANEYIRHNAEKLSRIYPAGVRTDSSNYNPVPLWNAGCQMGTGCSPKPQGLRSKVALNFQTACSDMDVNQGRFQVNGKSGYILKPAFMRNASTEFDPITLTRGDWLQHRTFHLMMDRCCNASPSPHQVISAQQLPKVNDKKSSIVDPLVKVEVLGVPADCTQKETQHVVNNGTFLASGPGPPPGRVGCLKSTSLPLRFQPVLERKLPVRRVRAGAGAGAFRHRGPRHRIGQRVRGPVHPPVHQPEDGIPTRAPAGQERLPPALSWPLRARHGPGRRVRRRRPFSGYFTRF</sequence>
<keyword evidence="13" id="KW-0325">Glycoprotein</keyword>
<dbReference type="SMART" id="SM00148">
    <property type="entry name" value="PLCXc"/>
    <property type="match status" value="1"/>
</dbReference>
<dbReference type="PROSITE" id="PS50007">
    <property type="entry name" value="PIPLC_X_DOMAIN"/>
    <property type="match status" value="1"/>
</dbReference>
<evidence type="ECO:0000256" key="2">
    <source>
        <dbReference type="ARBA" id="ARBA00022723"/>
    </source>
</evidence>
<keyword evidence="5 12" id="KW-0106">Calcium</keyword>
<dbReference type="Pfam" id="PF16457">
    <property type="entry name" value="PH_12"/>
    <property type="match status" value="1"/>
</dbReference>
<dbReference type="InterPro" id="IPR028391">
    <property type="entry name" value="PLC-delta1_cat"/>
</dbReference>
<evidence type="ECO:0000259" key="16">
    <source>
        <dbReference type="PROSITE" id="PS50003"/>
    </source>
</evidence>
<evidence type="ECO:0000256" key="6">
    <source>
        <dbReference type="ARBA" id="ARBA00022963"/>
    </source>
</evidence>
<evidence type="ECO:0000256" key="1">
    <source>
        <dbReference type="ARBA" id="ARBA00012368"/>
    </source>
</evidence>